<name>A0A1W1YLI8_9LACT</name>
<keyword evidence="1 6" id="KW-0560">Oxidoreductase</keyword>
<gene>
    <name evidence="6" type="ORF">SAMN04487984_0792</name>
</gene>
<dbReference type="STRING" id="371602.SAMN04487984_0792"/>
<dbReference type="RefSeq" id="WP_159444430.1">
    <property type="nucleotide sequence ID" value="NZ_FWXK01000003.1"/>
</dbReference>
<keyword evidence="7" id="KW-1185">Reference proteome</keyword>
<dbReference type="InterPro" id="IPR050455">
    <property type="entry name" value="Tpx_Peroxidase_subfamily"/>
</dbReference>
<evidence type="ECO:0000313" key="7">
    <source>
        <dbReference type="Proteomes" id="UP000243884"/>
    </source>
</evidence>
<dbReference type="GO" id="GO:0004601">
    <property type="term" value="F:peroxidase activity"/>
    <property type="evidence" value="ECO:0007669"/>
    <property type="project" value="UniProtKB-KW"/>
</dbReference>
<dbReference type="PROSITE" id="PS51352">
    <property type="entry name" value="THIOREDOXIN_2"/>
    <property type="match status" value="1"/>
</dbReference>
<dbReference type="AlphaFoldDB" id="A0A1W1YLI8"/>
<evidence type="ECO:0000256" key="3">
    <source>
        <dbReference type="ARBA" id="ARBA00023157"/>
    </source>
</evidence>
<organism evidence="6 7">
    <name type="scientific">Aerococcus suis</name>
    <dbReference type="NCBI Taxonomy" id="371602"/>
    <lineage>
        <taxon>Bacteria</taxon>
        <taxon>Bacillati</taxon>
        <taxon>Bacillota</taxon>
        <taxon>Bacilli</taxon>
        <taxon>Lactobacillales</taxon>
        <taxon>Aerococcaceae</taxon>
        <taxon>Aerococcus</taxon>
    </lineage>
</organism>
<sequence>MATITFGGETVELTGQLPEVGQNAPKFTVKDAEGKDVTKEDFAGKTLFISVVPDIDTSVCSIQSDKVNDWAKGVDDSVAVVTIANNEREALKAWAEANDANIPLYNDAQEFGEKYGVYMADMDKLARSIFILDAEGKLAYKQLVAEGTDEPNYDEAFAAVDDIK</sequence>
<keyword evidence="3" id="KW-1015">Disulfide bond</keyword>
<dbReference type="Pfam" id="PF08534">
    <property type="entry name" value="Redoxin"/>
    <property type="match status" value="1"/>
</dbReference>
<proteinExistence type="predicted"/>
<evidence type="ECO:0000256" key="1">
    <source>
        <dbReference type="ARBA" id="ARBA00022559"/>
    </source>
</evidence>
<dbReference type="InterPro" id="IPR013766">
    <property type="entry name" value="Thioredoxin_domain"/>
</dbReference>
<accession>A0A1W1YLI8</accession>
<reference evidence="7" key="1">
    <citation type="submission" date="2017-04" db="EMBL/GenBank/DDBJ databases">
        <authorList>
            <person name="Varghese N."/>
            <person name="Submissions S."/>
        </authorList>
    </citation>
    <scope>NUCLEOTIDE SEQUENCE [LARGE SCALE GENOMIC DNA]</scope>
    <source>
        <strain evidence="7">DSM 21500</strain>
    </source>
</reference>
<dbReference type="SUPFAM" id="SSF52833">
    <property type="entry name" value="Thioredoxin-like"/>
    <property type="match status" value="1"/>
</dbReference>
<keyword evidence="4" id="KW-0676">Redox-active center</keyword>
<keyword evidence="2" id="KW-0049">Antioxidant</keyword>
<dbReference type="InterPro" id="IPR036249">
    <property type="entry name" value="Thioredoxin-like_sf"/>
</dbReference>
<dbReference type="EMBL" id="FWXK01000003">
    <property type="protein sequence ID" value="SMC36986.1"/>
    <property type="molecule type" value="Genomic_DNA"/>
</dbReference>
<feature type="domain" description="Thioredoxin" evidence="5">
    <location>
        <begin position="18"/>
        <end position="164"/>
    </location>
</feature>
<dbReference type="Proteomes" id="UP000243884">
    <property type="component" value="Unassembled WGS sequence"/>
</dbReference>
<dbReference type="InterPro" id="IPR013740">
    <property type="entry name" value="Redoxin"/>
</dbReference>
<protein>
    <submittedName>
        <fullName evidence="6">Thiol peroxidase, atypical 2-Cys peroxiredoxin</fullName>
    </submittedName>
</protein>
<keyword evidence="1 6" id="KW-0575">Peroxidase</keyword>
<evidence type="ECO:0000313" key="6">
    <source>
        <dbReference type="EMBL" id="SMC36986.1"/>
    </source>
</evidence>
<evidence type="ECO:0000256" key="4">
    <source>
        <dbReference type="ARBA" id="ARBA00023284"/>
    </source>
</evidence>
<dbReference type="Gene3D" id="3.40.30.10">
    <property type="entry name" value="Glutaredoxin"/>
    <property type="match status" value="1"/>
</dbReference>
<dbReference type="PANTHER" id="PTHR43110:SF1">
    <property type="entry name" value="THIOL PEROXIDASE"/>
    <property type="match status" value="1"/>
</dbReference>
<evidence type="ECO:0000256" key="2">
    <source>
        <dbReference type="ARBA" id="ARBA00022862"/>
    </source>
</evidence>
<dbReference type="OrthoDB" id="9781543at2"/>
<evidence type="ECO:0000259" key="5">
    <source>
        <dbReference type="PROSITE" id="PS51352"/>
    </source>
</evidence>
<dbReference type="PANTHER" id="PTHR43110">
    <property type="entry name" value="THIOL PEROXIDASE"/>
    <property type="match status" value="1"/>
</dbReference>